<dbReference type="Gene3D" id="2.40.400.10">
    <property type="entry name" value="Acetoacetate decarboxylase-like"/>
    <property type="match status" value="1"/>
</dbReference>
<sequence length="247" mass="27818">MNGPRFSSVLFALFLAPVFLVFGGETAITVGVDPPWILRGDGYLIVTKSSTATNLDDAAIPAELLDSYVNDINLMLLVDYRESPVGPYGELLYMPGNFRFMDGWRHFSITKIFVDSQQSLEDGRRNWGIPKELAHFSFQEDGLHSEIVTVGSAGQTFAQMRFTPFGPRFPVNTFWIAPVFRTLGQVLNDTTFVFSLSGEGRARLVHFEPIFFDGDHFPDMPARQVLAAFRIEDFTLVFPEPQTFEMP</sequence>
<dbReference type="PANTHER" id="PTHR40518:SF1">
    <property type="entry name" value="ACETOACETATE DECARBOXYLASE"/>
    <property type="match status" value="1"/>
</dbReference>
<dbReference type="InterPro" id="IPR023375">
    <property type="entry name" value="ADC_dom_sf"/>
</dbReference>
<keyword evidence="2" id="KW-1185">Reference proteome</keyword>
<name>A0A8J7QF35_9BACT</name>
<evidence type="ECO:0000313" key="2">
    <source>
        <dbReference type="Proteomes" id="UP000664417"/>
    </source>
</evidence>
<accession>A0A8J7QF35</accession>
<dbReference type="Proteomes" id="UP000664417">
    <property type="component" value="Unassembled WGS sequence"/>
</dbReference>
<gene>
    <name evidence="1" type="ORF">J3U88_30650</name>
</gene>
<dbReference type="SUPFAM" id="SSF160104">
    <property type="entry name" value="Acetoacetate decarboxylase-like"/>
    <property type="match status" value="1"/>
</dbReference>
<dbReference type="Pfam" id="PF06314">
    <property type="entry name" value="ADC"/>
    <property type="match status" value="1"/>
</dbReference>
<dbReference type="InterPro" id="IPR010451">
    <property type="entry name" value="Acetoacetate_decarboxylase"/>
</dbReference>
<dbReference type="EMBL" id="JAFREP010000044">
    <property type="protein sequence ID" value="MBO1322864.1"/>
    <property type="molecule type" value="Genomic_DNA"/>
</dbReference>
<reference evidence="1" key="1">
    <citation type="submission" date="2021-03" db="EMBL/GenBank/DDBJ databases">
        <authorList>
            <person name="Wang G."/>
        </authorList>
    </citation>
    <scope>NUCLEOTIDE SEQUENCE</scope>
    <source>
        <strain evidence="1">KCTC 12899</strain>
    </source>
</reference>
<dbReference type="PANTHER" id="PTHR40518">
    <property type="entry name" value="ACETOACETATE DECARBOXYLASE"/>
    <property type="match status" value="1"/>
</dbReference>
<dbReference type="RefSeq" id="WP_207862836.1">
    <property type="nucleotide sequence ID" value="NZ_JAFREP010000044.1"/>
</dbReference>
<organism evidence="1 2">
    <name type="scientific">Acanthopleuribacter pedis</name>
    <dbReference type="NCBI Taxonomy" id="442870"/>
    <lineage>
        <taxon>Bacteria</taxon>
        <taxon>Pseudomonadati</taxon>
        <taxon>Acidobacteriota</taxon>
        <taxon>Holophagae</taxon>
        <taxon>Acanthopleuribacterales</taxon>
        <taxon>Acanthopleuribacteraceae</taxon>
        <taxon>Acanthopleuribacter</taxon>
    </lineage>
</organism>
<dbReference type="GO" id="GO:0016829">
    <property type="term" value="F:lyase activity"/>
    <property type="evidence" value="ECO:0007669"/>
    <property type="project" value="InterPro"/>
</dbReference>
<protein>
    <submittedName>
        <fullName evidence="1">Acetoacetate decarboxylase family protein</fullName>
    </submittedName>
</protein>
<comment type="caution">
    <text evidence="1">The sequence shown here is derived from an EMBL/GenBank/DDBJ whole genome shotgun (WGS) entry which is preliminary data.</text>
</comment>
<evidence type="ECO:0000313" key="1">
    <source>
        <dbReference type="EMBL" id="MBO1322864.1"/>
    </source>
</evidence>
<proteinExistence type="predicted"/>
<dbReference type="AlphaFoldDB" id="A0A8J7QF35"/>